<dbReference type="Pfam" id="PF00550">
    <property type="entry name" value="PP-binding"/>
    <property type="match status" value="2"/>
</dbReference>
<dbReference type="GO" id="GO:0009403">
    <property type="term" value="P:toxin biosynthetic process"/>
    <property type="evidence" value="ECO:0007669"/>
    <property type="project" value="UniProtKB-ARBA"/>
</dbReference>
<dbReference type="Pfam" id="PF00501">
    <property type="entry name" value="AMP-binding"/>
    <property type="match status" value="2"/>
</dbReference>
<dbReference type="FunFam" id="3.40.50.12780:FF:000012">
    <property type="entry name" value="Non-ribosomal peptide synthetase"/>
    <property type="match status" value="1"/>
</dbReference>
<evidence type="ECO:0000259" key="9">
    <source>
        <dbReference type="PROSITE" id="PS50075"/>
    </source>
</evidence>
<dbReference type="Proteomes" id="UP000186868">
    <property type="component" value="Unassembled WGS sequence"/>
</dbReference>
<dbReference type="InterPro" id="IPR023213">
    <property type="entry name" value="CAT-like_dom_sf"/>
</dbReference>
<dbReference type="GO" id="GO:0043041">
    <property type="term" value="P:amino acid activation for nonribosomal peptide biosynthetic process"/>
    <property type="evidence" value="ECO:0007669"/>
    <property type="project" value="TreeGrafter"/>
</dbReference>
<dbReference type="SUPFAM" id="SSF56801">
    <property type="entry name" value="Acetyl-CoA synthetase-like"/>
    <property type="match status" value="2"/>
</dbReference>
<name>A0A1U7HBC8_9CYAN</name>
<evidence type="ECO:0000256" key="3">
    <source>
        <dbReference type="ARBA" id="ARBA00022450"/>
    </source>
</evidence>
<dbReference type="FunFam" id="3.40.50.12780:FF:000013">
    <property type="entry name" value="Long-chain-fatty-acid--AMP ligase FadD32"/>
    <property type="match status" value="1"/>
</dbReference>
<evidence type="ECO:0000256" key="2">
    <source>
        <dbReference type="ARBA" id="ARBA00006432"/>
    </source>
</evidence>
<dbReference type="FunFam" id="2.30.38.10:FF:000001">
    <property type="entry name" value="Non-ribosomal peptide synthetase PvdI"/>
    <property type="match status" value="1"/>
</dbReference>
<accession>A0A1U7HBC8</accession>
<dbReference type="InterPro" id="IPR042099">
    <property type="entry name" value="ANL_N_sf"/>
</dbReference>
<dbReference type="SUPFAM" id="SSF53335">
    <property type="entry name" value="S-adenosyl-L-methionine-dependent methyltransferases"/>
    <property type="match status" value="1"/>
</dbReference>
<dbReference type="CDD" id="cd05931">
    <property type="entry name" value="FAAL"/>
    <property type="match status" value="1"/>
</dbReference>
<dbReference type="InterPro" id="IPR020845">
    <property type="entry name" value="AMP-binding_CS"/>
</dbReference>
<keyword evidence="4" id="KW-0597">Phosphoprotein</keyword>
<evidence type="ECO:0000256" key="8">
    <source>
        <dbReference type="SAM" id="MobiDB-lite"/>
    </source>
</evidence>
<dbReference type="EMBL" id="MRCB01000025">
    <property type="protein sequence ID" value="OKH20879.1"/>
    <property type="molecule type" value="Genomic_DNA"/>
</dbReference>
<protein>
    <recommendedName>
        <fullName evidence="9">Carrier domain-containing protein</fullName>
    </recommendedName>
</protein>
<feature type="domain" description="Carrier" evidence="9">
    <location>
        <begin position="2145"/>
        <end position="2220"/>
    </location>
</feature>
<dbReference type="InterPro" id="IPR020806">
    <property type="entry name" value="PKS_PP-bd"/>
</dbReference>
<reference evidence="10 11" key="1">
    <citation type="submission" date="2016-11" db="EMBL/GenBank/DDBJ databases">
        <title>Draft Genome Sequences of Nine Cyanobacterial Strains from Diverse Habitats.</title>
        <authorList>
            <person name="Zhu T."/>
            <person name="Hou S."/>
            <person name="Lu X."/>
            <person name="Hess W.R."/>
        </authorList>
    </citation>
    <scope>NUCLEOTIDE SEQUENCE [LARGE SCALE GENOMIC DNA]</scope>
    <source>
        <strain evidence="10 11">NIES-593</strain>
    </source>
</reference>
<dbReference type="STRING" id="1921803.NIES593_17275"/>
<dbReference type="InterPro" id="IPR045851">
    <property type="entry name" value="AMP-bd_C_sf"/>
</dbReference>
<proteinExistence type="inferred from homology"/>
<keyword evidence="7" id="KW-0443">Lipid metabolism</keyword>
<evidence type="ECO:0000313" key="11">
    <source>
        <dbReference type="Proteomes" id="UP000186868"/>
    </source>
</evidence>
<dbReference type="Pfam" id="PF00668">
    <property type="entry name" value="Condensation"/>
    <property type="match status" value="1"/>
</dbReference>
<dbReference type="RefSeq" id="WP_073600770.1">
    <property type="nucleotide sequence ID" value="NZ_MRCB01000025.1"/>
</dbReference>
<comment type="similarity">
    <text evidence="2">Belongs to the ATP-dependent AMP-binding enzyme family.</text>
</comment>
<dbReference type="GO" id="GO:0071766">
    <property type="term" value="P:Actinobacterium-type cell wall biogenesis"/>
    <property type="evidence" value="ECO:0007669"/>
    <property type="project" value="UniProtKB-ARBA"/>
</dbReference>
<dbReference type="GO" id="GO:0005737">
    <property type="term" value="C:cytoplasm"/>
    <property type="evidence" value="ECO:0007669"/>
    <property type="project" value="TreeGrafter"/>
</dbReference>
<evidence type="ECO:0000256" key="7">
    <source>
        <dbReference type="ARBA" id="ARBA00023098"/>
    </source>
</evidence>
<dbReference type="InterPro" id="IPR040097">
    <property type="entry name" value="FAAL/FAAC"/>
</dbReference>
<dbReference type="PANTHER" id="PTHR45527:SF1">
    <property type="entry name" value="FATTY ACID SYNTHASE"/>
    <property type="match status" value="1"/>
</dbReference>
<feature type="domain" description="Carrier" evidence="9">
    <location>
        <begin position="601"/>
        <end position="675"/>
    </location>
</feature>
<keyword evidence="11" id="KW-1185">Reference proteome</keyword>
<dbReference type="CDD" id="cd02440">
    <property type="entry name" value="AdoMet_MTases"/>
    <property type="match status" value="1"/>
</dbReference>
<dbReference type="Pfam" id="PF08242">
    <property type="entry name" value="Methyltransf_12"/>
    <property type="match status" value="1"/>
</dbReference>
<dbReference type="SMART" id="SM00823">
    <property type="entry name" value="PKS_PP"/>
    <property type="match status" value="2"/>
</dbReference>
<dbReference type="InterPro" id="IPR001242">
    <property type="entry name" value="Condensation_dom"/>
</dbReference>
<dbReference type="FunFam" id="3.30.559.10:FF:000012">
    <property type="entry name" value="Non-ribosomal peptide synthetase"/>
    <property type="match status" value="1"/>
</dbReference>
<dbReference type="InterPro" id="IPR025110">
    <property type="entry name" value="AMP-bd_C"/>
</dbReference>
<dbReference type="Gene3D" id="3.40.50.12780">
    <property type="entry name" value="N-terminal domain of ligase-like"/>
    <property type="match status" value="1"/>
</dbReference>
<dbReference type="Gene3D" id="3.40.50.980">
    <property type="match status" value="2"/>
</dbReference>
<dbReference type="CDD" id="cd19531">
    <property type="entry name" value="LCL_NRPS-like"/>
    <property type="match status" value="1"/>
</dbReference>
<dbReference type="Gene3D" id="3.30.300.30">
    <property type="match status" value="3"/>
</dbReference>
<sequence length="2252" mass="253401">MAKFVDELEKVVKNCSTIVELVRYRSLHQPELEAFTFLKDGENAQKTLTYQQLDRRSRAIAVRLQTMGMSGERALLLYPPGLDYIAAFFGCLYAGVIAVPAYPPRNERNTPRIEAIATDSRAAIALTTTGLLSTLQTLLPKNLQWLTTDDVDFGSEDSWDKNAIATDSLAFLQYTSGSTGTPKGVMLSHGNLLHNAATTYQLMGHSAASKFVSWLPIYHDMGLIGGILQPLYGGFPCILMSPASFLQRPYRWLQAISNYKGTTSGGPNFAYELCVQKITPEQKSSLDLSSWSVAFNGAEPVRHETLERFAKAFAECGFRKEAFYPCYGMAEATLMVSGGTQTVVPKVKTLEKSAFSRNLVVDCLDDGGQTLVSCGQTIPQQQIAIVHPESLKRCQPNEIGEIWVSGASVGQGYWDTKEETEQTFRAYIADTGEGPFLRTGDLGFLENGELYITGRVKDLIVIRGRNLYPQDIELTAQSSHSSLRLGSGAAFSVEIDNEEKLAIAQELEFRAKPNPEEVIAAIRQAVFEKHEVQVYAVVLIKPGSIPKTSSGKIQRRATRTKFLAGELDVIGSSILDRFDETPSQSKLTRQDLLDKPEKRQQLLEAYLQQQIARVLKINLSQLSLHQSLNALGIDSIAAVELKNSIESDLGVEISFAQILEGTSITRLTAQISEQLIKVDATPVTAIPRIETNINEYLLSFAQQRLWFFDQLEPGNPFYNISAAVKLSGGAIDIAILEQSLKAIVQRHAALRTTFIAKEGKPLQVISSELTFPLSMVDLRELSKTEQTAAVQQLISQEARQPFDLSKGLLLRCTLLQLHQTEQILLLTIHHIAADGWSMGVLLQELTAFYDAFFQGERSPLPELPIQYTDYALWQRQWLQEEVLNERLAYWKQHLSHPLPVLDLPTDYPRPPVQTFKGAKQAFELSKSLTEELKALSRRENVTLFMMLLAAFNLLLYRYTGQQDILVGSPVANRDRKELESLIGCFVNTVVLRTDLSGNPTFQALLARVRKVALEAYTYQELPFDRLVEELQIERDLSRNPLIQVWFALHNTPMPPMEMSGLTLTRLSVDNQTAQLDLSLDMEERSQGLVGWIEYSTDLFADETIERAIAHFKTLLQSIVDRPTDKLSDVTILTESERQQLLVDWNHRDRYPLQTRCLHHLFEDRVKQTPDLPAVVWENERITYQQLERKANQLAHYLQKLGVKPDVLVGVCLNRSPEMLVAILAILKAGGAYVPLDPTYPQQRLEFILEDTEVTVVLTHAQLTSVLPIDKVAKIVDMDSDWDAIAPESPLTPVSNVVPSNLAYILYTSGSTGTSKGVCCHHLGVVNLLKDFERRQPLAVGTRCSLWTSLNFDVSVYEIFSTLLAGGTLYIVPETIRSDAKQFVEWLNVHQIQSAYVPPFQIETLSEWIEQNPNKLTLQRLLVGVEPIPEQLLVAIAQNIPNLQIINGYGPTEATICSTLYALAANKSEDRKTPIGRPVQNTDIYLLDSHLQPVPVGIPGEVYLGGVGLARGYFNRPDLTAEAFIPHLFSDRAGERLYYTGDRARYLPDGNLEFLGRSDFQVKIRGFRVELGEIEATLRRHPLVRDAVVIAREDEESDKRIVAYVVPVDCYKNRSVRSPLAPPIPPPSAPPLKKEVGENDEKVPLFKGDLGGSRRLKLITSNINEIVSEQISDANERTSDIQYVSQLQTVYDQFYSWEFSQSDPSINLRVWKSSYTEQPLPEAEILECVNNTVSRILALHPQRVLEIGCGTGLLLSRIAPQCHHYCGIDISEVALNYLQQHLSMRQPELSSKVKLLQGMAHDLNKVTAQEIDTIILNEIVQNFPSIDYLVNVLEQAVKVIKPNGCIFIGGVRSLPLLEMFHASVQLYRASESLKREQLQQRIQEHLEADNELVIDPAFFTALKQHLPEIDRVQIQLKGGRDRNELTRFKYDVILYVNSNIQILENPSWLEWQQEKLIVSSIRQLLTDTKPEVIGLRRVPNARLAKEIQLLQWLKTRNCAETIGEFREILQNEPETGIDPEDFWTLGDELSYAVEISWSDSGTDGSYDVVLSREAQNTFSIQNPKSKIQNPISLRPWHEYSNKRPQETQTIIPQLRSFLQEKLPEYAMPAAFVMLDRLPMLPNGKVERRSLPPPMSSRAELGIAYIAPQTQIEQTLASVWQAVLQVDKVGIHDNFFDLGGNSLLIVETHNKLQAILGRELSVVELFQYPTIAALSKHLSDTQPNQATDEPIQNRVQKRKQALTQHKQLMKRREN</sequence>
<evidence type="ECO:0000256" key="5">
    <source>
        <dbReference type="ARBA" id="ARBA00022737"/>
    </source>
</evidence>
<dbReference type="PANTHER" id="PTHR45527">
    <property type="entry name" value="NONRIBOSOMAL PEPTIDE SYNTHETASE"/>
    <property type="match status" value="1"/>
</dbReference>
<dbReference type="Pfam" id="PF13193">
    <property type="entry name" value="AMP-binding_C"/>
    <property type="match status" value="1"/>
</dbReference>
<evidence type="ECO:0000313" key="10">
    <source>
        <dbReference type="EMBL" id="OKH20879.1"/>
    </source>
</evidence>
<dbReference type="InterPro" id="IPR000873">
    <property type="entry name" value="AMP-dep_synth/lig_dom"/>
</dbReference>
<evidence type="ECO:0000256" key="4">
    <source>
        <dbReference type="ARBA" id="ARBA00022553"/>
    </source>
</evidence>
<keyword evidence="5" id="KW-0677">Repeat</keyword>
<dbReference type="Gene3D" id="2.30.38.10">
    <property type="entry name" value="Luciferase, Domain 3"/>
    <property type="match status" value="1"/>
</dbReference>
<dbReference type="CDD" id="cd05930">
    <property type="entry name" value="A_NRPS"/>
    <property type="match status" value="1"/>
</dbReference>
<dbReference type="Gene3D" id="3.40.50.150">
    <property type="entry name" value="Vaccinia Virus protein VP39"/>
    <property type="match status" value="1"/>
</dbReference>
<dbReference type="Gene3D" id="1.10.1200.10">
    <property type="entry name" value="ACP-like"/>
    <property type="match status" value="2"/>
</dbReference>
<gene>
    <name evidence="10" type="ORF">NIES593_17275</name>
</gene>
<evidence type="ECO:0000256" key="6">
    <source>
        <dbReference type="ARBA" id="ARBA00022832"/>
    </source>
</evidence>
<evidence type="ECO:0000256" key="1">
    <source>
        <dbReference type="ARBA" id="ARBA00001957"/>
    </source>
</evidence>
<dbReference type="InterPro" id="IPR010071">
    <property type="entry name" value="AA_adenyl_dom"/>
</dbReference>
<dbReference type="InterPro" id="IPR013217">
    <property type="entry name" value="Methyltransf_12"/>
</dbReference>
<dbReference type="OrthoDB" id="9803968at2"/>
<dbReference type="GO" id="GO:0006631">
    <property type="term" value="P:fatty acid metabolic process"/>
    <property type="evidence" value="ECO:0007669"/>
    <property type="project" value="UniProtKB-KW"/>
</dbReference>
<comment type="cofactor">
    <cofactor evidence="1">
        <name>pantetheine 4'-phosphate</name>
        <dbReference type="ChEBI" id="CHEBI:47942"/>
    </cofactor>
</comment>
<dbReference type="InterPro" id="IPR036736">
    <property type="entry name" value="ACP-like_sf"/>
</dbReference>
<dbReference type="GO" id="GO:0008610">
    <property type="term" value="P:lipid biosynthetic process"/>
    <property type="evidence" value="ECO:0007669"/>
    <property type="project" value="InterPro"/>
</dbReference>
<dbReference type="FunFam" id="3.40.50.980:FF:000001">
    <property type="entry name" value="Non-ribosomal peptide synthetase"/>
    <property type="match status" value="1"/>
</dbReference>
<feature type="region of interest" description="Disordered" evidence="8">
    <location>
        <begin position="2217"/>
        <end position="2252"/>
    </location>
</feature>
<dbReference type="Pfam" id="PF23024">
    <property type="entry name" value="AMP-dom_DIP2-like"/>
    <property type="match status" value="1"/>
</dbReference>
<dbReference type="InterPro" id="IPR009081">
    <property type="entry name" value="PP-bd_ACP"/>
</dbReference>
<dbReference type="InterPro" id="IPR029063">
    <property type="entry name" value="SAM-dependent_MTases_sf"/>
</dbReference>
<dbReference type="NCBIfam" id="TIGR01733">
    <property type="entry name" value="AA-adenyl-dom"/>
    <property type="match status" value="1"/>
</dbReference>
<comment type="caution">
    <text evidence="10">The sequence shown here is derived from an EMBL/GenBank/DDBJ whole genome shotgun (WGS) entry which is preliminary data.</text>
</comment>
<dbReference type="PROSITE" id="PS00455">
    <property type="entry name" value="AMP_BINDING"/>
    <property type="match status" value="2"/>
</dbReference>
<keyword evidence="3" id="KW-0596">Phosphopantetheine</keyword>
<dbReference type="Gene3D" id="3.30.559.10">
    <property type="entry name" value="Chloramphenicol acetyltransferase-like domain"/>
    <property type="match status" value="1"/>
</dbReference>
<organism evidence="10 11">
    <name type="scientific">Hydrococcus rivularis NIES-593</name>
    <dbReference type="NCBI Taxonomy" id="1921803"/>
    <lineage>
        <taxon>Bacteria</taxon>
        <taxon>Bacillati</taxon>
        <taxon>Cyanobacteriota</taxon>
        <taxon>Cyanophyceae</taxon>
        <taxon>Pleurocapsales</taxon>
        <taxon>Hydrococcaceae</taxon>
        <taxon>Hydrococcus</taxon>
    </lineage>
</organism>
<keyword evidence="6" id="KW-0276">Fatty acid metabolism</keyword>
<dbReference type="GO" id="GO:0072330">
    <property type="term" value="P:monocarboxylic acid biosynthetic process"/>
    <property type="evidence" value="ECO:0007669"/>
    <property type="project" value="UniProtKB-ARBA"/>
</dbReference>
<dbReference type="GO" id="GO:0031177">
    <property type="term" value="F:phosphopantetheine binding"/>
    <property type="evidence" value="ECO:0007669"/>
    <property type="project" value="InterPro"/>
</dbReference>
<dbReference type="Gene3D" id="3.30.559.30">
    <property type="entry name" value="Nonribosomal peptide synthetase, condensation domain"/>
    <property type="match status" value="1"/>
</dbReference>
<dbReference type="FunFam" id="1.10.1200.10:FF:000016">
    <property type="entry name" value="Non-ribosomal peptide synthase"/>
    <property type="match status" value="1"/>
</dbReference>
<dbReference type="GO" id="GO:0003824">
    <property type="term" value="F:catalytic activity"/>
    <property type="evidence" value="ECO:0007669"/>
    <property type="project" value="InterPro"/>
</dbReference>
<dbReference type="SUPFAM" id="SSF52777">
    <property type="entry name" value="CoA-dependent acyltransferases"/>
    <property type="match status" value="2"/>
</dbReference>
<dbReference type="PROSITE" id="PS50075">
    <property type="entry name" value="CARRIER"/>
    <property type="match status" value="2"/>
</dbReference>
<dbReference type="SUPFAM" id="SSF47336">
    <property type="entry name" value="ACP-like"/>
    <property type="match status" value="2"/>
</dbReference>